<dbReference type="InterPro" id="IPR011992">
    <property type="entry name" value="EF-hand-dom_pair"/>
</dbReference>
<dbReference type="EMBL" id="JAPDMQ010000030">
    <property type="protein sequence ID" value="KAK0539519.1"/>
    <property type="molecule type" value="Genomic_DNA"/>
</dbReference>
<dbReference type="PROSITE" id="PS50031">
    <property type="entry name" value="EH"/>
    <property type="match status" value="3"/>
</dbReference>
<gene>
    <name evidence="6" type="ORF">OC842_000941</name>
</gene>
<feature type="region of interest" description="Disordered" evidence="2">
    <location>
        <begin position="1249"/>
        <end position="1271"/>
    </location>
</feature>
<feature type="compositionally biased region" description="Polar residues" evidence="2">
    <location>
        <begin position="1314"/>
        <end position="1323"/>
    </location>
</feature>
<dbReference type="CDD" id="cd00052">
    <property type="entry name" value="EH"/>
    <property type="match status" value="3"/>
</dbReference>
<name>A0AAN6GIT4_9BASI</name>
<organism evidence="6 7">
    <name type="scientific">Tilletia horrida</name>
    <dbReference type="NCBI Taxonomy" id="155126"/>
    <lineage>
        <taxon>Eukaryota</taxon>
        <taxon>Fungi</taxon>
        <taxon>Dikarya</taxon>
        <taxon>Basidiomycota</taxon>
        <taxon>Ustilaginomycotina</taxon>
        <taxon>Exobasidiomycetes</taxon>
        <taxon>Tilletiales</taxon>
        <taxon>Tilletiaceae</taxon>
        <taxon>Tilletia</taxon>
    </lineage>
</organism>
<feature type="compositionally biased region" description="Low complexity" evidence="2">
    <location>
        <begin position="1144"/>
        <end position="1170"/>
    </location>
</feature>
<feature type="region of interest" description="Disordered" evidence="2">
    <location>
        <begin position="449"/>
        <end position="474"/>
    </location>
</feature>
<feature type="compositionally biased region" description="Gly residues" evidence="2">
    <location>
        <begin position="1302"/>
        <end position="1312"/>
    </location>
</feature>
<feature type="compositionally biased region" description="Low complexity" evidence="2">
    <location>
        <begin position="904"/>
        <end position="929"/>
    </location>
</feature>
<feature type="compositionally biased region" description="Polar residues" evidence="2">
    <location>
        <begin position="1099"/>
        <end position="1108"/>
    </location>
</feature>
<feature type="compositionally biased region" description="Polar residues" evidence="2">
    <location>
        <begin position="1066"/>
        <end position="1090"/>
    </location>
</feature>
<feature type="compositionally biased region" description="Low complexity" evidence="2">
    <location>
        <begin position="827"/>
        <end position="841"/>
    </location>
</feature>
<dbReference type="PANTHER" id="PTHR11216:SF170">
    <property type="entry name" value="DYNAMIN ASSOCIATED PROTEIN 160, ISOFORM D"/>
    <property type="match status" value="1"/>
</dbReference>
<keyword evidence="1" id="KW-0175">Coiled coil</keyword>
<dbReference type="Gene3D" id="1.10.8.10">
    <property type="entry name" value="DNA helicase RuvA subunit, C-terminal domain"/>
    <property type="match status" value="1"/>
</dbReference>
<feature type="region of interest" description="Disordered" evidence="2">
    <location>
        <begin position="240"/>
        <end position="292"/>
    </location>
</feature>
<dbReference type="Proteomes" id="UP001176521">
    <property type="component" value="Unassembled WGS sequence"/>
</dbReference>
<reference evidence="6" key="1">
    <citation type="journal article" date="2023" name="PhytoFront">
        <title>Draft Genome Resources of Seven Strains of Tilletia horrida, Causal Agent of Kernel Smut of Rice.</title>
        <authorList>
            <person name="Khanal S."/>
            <person name="Antony Babu S."/>
            <person name="Zhou X.G."/>
        </authorList>
    </citation>
    <scope>NUCLEOTIDE SEQUENCE</scope>
    <source>
        <strain evidence="6">TX3</strain>
    </source>
</reference>
<dbReference type="InterPro" id="IPR002048">
    <property type="entry name" value="EF_hand_dom"/>
</dbReference>
<dbReference type="InterPro" id="IPR000261">
    <property type="entry name" value="EH_dom"/>
</dbReference>
<feature type="region of interest" description="Disordered" evidence="2">
    <location>
        <begin position="1291"/>
        <end position="1401"/>
    </location>
</feature>
<evidence type="ECO:0000259" key="3">
    <source>
        <dbReference type="PROSITE" id="PS50030"/>
    </source>
</evidence>
<accession>A0AAN6GIT4</accession>
<dbReference type="SMART" id="SM00027">
    <property type="entry name" value="EH"/>
    <property type="match status" value="3"/>
</dbReference>
<protein>
    <submittedName>
        <fullName evidence="6">Uncharacterized protein</fullName>
    </submittedName>
</protein>
<feature type="region of interest" description="Disordered" evidence="2">
    <location>
        <begin position="875"/>
        <end position="946"/>
    </location>
</feature>
<feature type="compositionally biased region" description="Low complexity" evidence="2">
    <location>
        <begin position="1114"/>
        <end position="1133"/>
    </location>
</feature>
<proteinExistence type="predicted"/>
<dbReference type="Pfam" id="PF12763">
    <property type="entry name" value="EH"/>
    <property type="match status" value="3"/>
</dbReference>
<feature type="coiled-coil region" evidence="1">
    <location>
        <begin position="629"/>
        <end position="747"/>
    </location>
</feature>
<evidence type="ECO:0000256" key="1">
    <source>
        <dbReference type="SAM" id="Coils"/>
    </source>
</evidence>
<comment type="caution">
    <text evidence="6">The sequence shown here is derived from an EMBL/GenBank/DDBJ whole genome shotgun (WGS) entry which is preliminary data.</text>
</comment>
<feature type="domain" description="EF-hand" evidence="5">
    <location>
        <begin position="401"/>
        <end position="436"/>
    </location>
</feature>
<dbReference type="SMART" id="SM00165">
    <property type="entry name" value="UBA"/>
    <property type="match status" value="1"/>
</dbReference>
<feature type="region of interest" description="Disordered" evidence="2">
    <location>
        <begin position="796"/>
        <end position="852"/>
    </location>
</feature>
<feature type="domain" description="EH" evidence="4">
    <location>
        <begin position="150"/>
        <end position="240"/>
    </location>
</feature>
<dbReference type="GO" id="GO:0016197">
    <property type="term" value="P:endosomal transport"/>
    <property type="evidence" value="ECO:0007669"/>
    <property type="project" value="TreeGrafter"/>
</dbReference>
<dbReference type="PANTHER" id="PTHR11216">
    <property type="entry name" value="EH DOMAIN"/>
    <property type="match status" value="1"/>
</dbReference>
<dbReference type="PROSITE" id="PS50222">
    <property type="entry name" value="EF_HAND_2"/>
    <property type="match status" value="1"/>
</dbReference>
<dbReference type="GO" id="GO:0005509">
    <property type="term" value="F:calcium ion binding"/>
    <property type="evidence" value="ECO:0007669"/>
    <property type="project" value="InterPro"/>
</dbReference>
<dbReference type="InterPro" id="IPR009060">
    <property type="entry name" value="UBA-like_sf"/>
</dbReference>
<feature type="compositionally biased region" description="Basic and acidic residues" evidence="2">
    <location>
        <begin position="875"/>
        <end position="884"/>
    </location>
</feature>
<dbReference type="GO" id="GO:0005737">
    <property type="term" value="C:cytoplasm"/>
    <property type="evidence" value="ECO:0007669"/>
    <property type="project" value="TreeGrafter"/>
</dbReference>
<dbReference type="SUPFAM" id="SSF47473">
    <property type="entry name" value="EF-hand"/>
    <property type="match status" value="3"/>
</dbReference>
<feature type="domain" description="UBA" evidence="3">
    <location>
        <begin position="1393"/>
        <end position="1434"/>
    </location>
</feature>
<sequence>MASTTTTPAAAAAAAGAGAGSLMLNPAERTAFGHLFSLACPPDSGGILTADSAVAFFGKSGLPAATLGAIWALADDKNNGFLDAKGFSLACRLIGHAQAGSPVDFRAASTPGPLPTMEGITIPGLPAGSTSAPAPSAAVDATPVTIKPADRSRYTRIFANAGPVNGMLDSDKAKDLFVKSNLPVDKLAAIWGLADTHQRGALDLADFIIAMHFIQNTMNGTLQSIPATLPPGLYESASVGAPKPVGGAQPGSPLKAIRQQSTGGSFSGSVPAAPLRHQTTGSGAGPLAGTPTQAAIPRQLTGQFQSPAQGSRVGSPVPSAIRSPGVAAAASPFGLPTSPAAAPGLPTAASVIAAGSQVSPAWAVPAATIQRAATFFTQLDTSNSGLLSGASVVPFFMQSQLPEASLAQVWDLADVHQRGSLGLEEFSLAMHLIGELMAGKPLPVVGPNQGLPRELLPPSARGAELPAPVDQNESDTQKDLFSLMDDDDDTTSGALKAAAALPPALKNATASTFVNPAASPTPAAASRQATGQGNFGAFDDDFFNNPMPGSAPAPAPAGGSIIKSVRIADKPPSIIASPDTVASSLPPVSPPPGGQVSVPPTSLAAVQQEALRKDIDTETARKAASSAEAAALESSIETDSATLNELETRLKTARAASDAEQARVVGLRERAATQSGELASLRAELISVESNLSALKMERDEVEQGLMKEREDVREARKRMEGLRQEVEAIKVELEQAKKELRKEKGLGAITRKQLSSASADKEKAEAELAAVRSGELAGEEDEAHGADVPIAAAVASSPQAPVDRSAALSPTGSVRSNNPFDRLTVASSAPAAATDATDASQPIHSPSGGAAGTAAAVGLAAGAGAALAIDHVAAGHHDSHDGTEQAAELSQSMEQPEAEFKAADPASSETAATPAPPNTSTTDAFSSAFDDDFGADTTAEPAAPSHVATASNTAFDDAFSGFDELAPAAPVAVAAPEISTIEDSRTDSTQATVAQPEESVDRPPFEDDEDDSSDEDDEGPEDLDQPGAGRRATEPSTGTPFDSQPPVITTEKEEDEAEPAALTAPSASGPSSSLDAPVRQLTSQTTGSETFHDAMTASPLSGAQSPIEQLPVPAAATPTPASAATTEASAPKPARRAPPPAPTKSGSISTPTAAASTEADAAPAAGSSAFDDFEAAFEDLGPATTQPANSGVAAGTSSLTASSTTADFDDAFDNDFDFVPSFTGTGTTTGVPATSSASAAFDDAFGGSLSSSTTSAAPNAAGVAAPSSSSAPLTDFNAAFADFDASFGSPKPADATISRSGLGGSGSGSGTGTNVSAPSSGFSFEDAFEPVGDSVSSVPPPLPPASNRPATTTTVVSNPAPALPPRADSSTLAPPTAPGGEGGTEPVPSPALPDDAPPVQQLCAMGFPRQKVIAALEKSNYRVEKALQRLLAS</sequence>
<feature type="region of interest" description="Disordered" evidence="2">
    <location>
        <begin position="979"/>
        <end position="1207"/>
    </location>
</feature>
<evidence type="ECO:0000259" key="4">
    <source>
        <dbReference type="PROSITE" id="PS50031"/>
    </source>
</evidence>
<feature type="compositionally biased region" description="Polar residues" evidence="2">
    <location>
        <begin position="258"/>
        <end position="268"/>
    </location>
</feature>
<evidence type="ECO:0000259" key="5">
    <source>
        <dbReference type="PROSITE" id="PS50222"/>
    </source>
</evidence>
<dbReference type="CDD" id="cd14270">
    <property type="entry name" value="UBA"/>
    <property type="match status" value="1"/>
</dbReference>
<dbReference type="SUPFAM" id="SSF46934">
    <property type="entry name" value="UBA-like"/>
    <property type="match status" value="1"/>
</dbReference>
<evidence type="ECO:0000256" key="2">
    <source>
        <dbReference type="SAM" id="MobiDB-lite"/>
    </source>
</evidence>
<feature type="domain" description="EH" evidence="4">
    <location>
        <begin position="28"/>
        <end position="116"/>
    </location>
</feature>
<feature type="compositionally biased region" description="Polar residues" evidence="2">
    <location>
        <begin position="809"/>
        <end position="820"/>
    </location>
</feature>
<dbReference type="Pfam" id="PF00627">
    <property type="entry name" value="UBA"/>
    <property type="match status" value="1"/>
</dbReference>
<dbReference type="InterPro" id="IPR015940">
    <property type="entry name" value="UBA"/>
</dbReference>
<evidence type="ECO:0000313" key="7">
    <source>
        <dbReference type="Proteomes" id="UP001176521"/>
    </source>
</evidence>
<evidence type="ECO:0000313" key="6">
    <source>
        <dbReference type="EMBL" id="KAK0539519.1"/>
    </source>
</evidence>
<keyword evidence="7" id="KW-1185">Reference proteome</keyword>
<feature type="region of interest" description="Disordered" evidence="2">
    <location>
        <begin position="576"/>
        <end position="599"/>
    </location>
</feature>
<dbReference type="PROSITE" id="PS50030">
    <property type="entry name" value="UBA"/>
    <property type="match status" value="1"/>
</dbReference>
<dbReference type="GO" id="GO:0006897">
    <property type="term" value="P:endocytosis"/>
    <property type="evidence" value="ECO:0007669"/>
    <property type="project" value="TreeGrafter"/>
</dbReference>
<feature type="compositionally biased region" description="Low complexity" evidence="2">
    <location>
        <begin position="1195"/>
        <end position="1207"/>
    </location>
</feature>
<dbReference type="GO" id="GO:0005886">
    <property type="term" value="C:plasma membrane"/>
    <property type="evidence" value="ECO:0007669"/>
    <property type="project" value="TreeGrafter"/>
</dbReference>
<feature type="region of interest" description="Disordered" evidence="2">
    <location>
        <begin position="517"/>
        <end position="540"/>
    </location>
</feature>
<feature type="domain" description="EH" evidence="4">
    <location>
        <begin position="368"/>
        <end position="462"/>
    </location>
</feature>
<feature type="compositionally biased region" description="Acidic residues" evidence="2">
    <location>
        <begin position="1007"/>
        <end position="1025"/>
    </location>
</feature>
<dbReference type="Gene3D" id="1.10.238.10">
    <property type="entry name" value="EF-hand"/>
    <property type="match status" value="3"/>
</dbReference>